<dbReference type="EMBL" id="HG792020">
    <property type="protein sequence ID" value="CDM37474.1"/>
    <property type="molecule type" value="Genomic_DNA"/>
</dbReference>
<dbReference type="InterPro" id="IPR003903">
    <property type="entry name" value="UIM_dom"/>
</dbReference>
<gene>
    <name evidence="5" type="ORF">PROQFM164_S06g000436</name>
</gene>
<dbReference type="STRING" id="1365484.W6QTJ7"/>
<feature type="region of interest" description="Disordered" evidence="4">
    <location>
        <begin position="17"/>
        <end position="106"/>
    </location>
</feature>
<feature type="compositionally biased region" description="Polar residues" evidence="4">
    <location>
        <begin position="21"/>
        <end position="39"/>
    </location>
</feature>
<dbReference type="GO" id="GO:0006281">
    <property type="term" value="P:DNA repair"/>
    <property type="evidence" value="ECO:0007669"/>
    <property type="project" value="InterPro"/>
</dbReference>
<dbReference type="AlphaFoldDB" id="W6QTJ7"/>
<accession>W6QTJ7</accession>
<dbReference type="Pfam" id="PF06087">
    <property type="entry name" value="Tyr-DNA_phospho"/>
    <property type="match status" value="1"/>
</dbReference>
<feature type="binding site" evidence="2">
    <location>
        <position position="320"/>
    </location>
    <ligand>
        <name>substrate</name>
    </ligand>
</feature>
<dbReference type="CDD" id="cd09122">
    <property type="entry name" value="PLDc_Tdp1_1"/>
    <property type="match status" value="1"/>
</dbReference>
<evidence type="ECO:0000313" key="5">
    <source>
        <dbReference type="EMBL" id="CDM37474.1"/>
    </source>
</evidence>
<evidence type="ECO:0000256" key="1">
    <source>
        <dbReference type="PIRSR" id="PIRSR610347-1"/>
    </source>
</evidence>
<sequence length="672" mass="75390">MEPQVDPELTAAIEASRQDMYRQQNRRASQDNFVDLTNDSGDDSDIEEVFPKSKSVVSSETEDGEEHEQLQRALAMSMEQDAQSPKHATAPHEVSAASTGSILGMNRKQMEEERLARLAKRKTDNSLSESKVDDTTSKRKANDTSSKRKADDTLSTLPSPVSRKLPRTEPLPARHSVALANPFQDAPQASTARVRSQVCRQLATNAPNVDIQPTSCSVAQWPLGAVKKTHIAGFPRSGNDITIEEVIQRGDLELGVFSSFMWDMPWLCSKFNNLTTRIIFVMQANDEETREQYRQDVSHMPNFRLCFPPMEPQVFCMHSKLLLMFHPGYLRIAVPSANLTPTDWGEDRLMENTVFLIDLPKLEVPGAGKTPFYKELVYFLQAEELHRNIIKRLDEFDFSETKRYAFVHAVGGTSTEDNWKRTGVSGLGRAVKALGLETNAPINVDYIASSLGNINIPFLRSIYLACKGDNALLEYELRTANKKKEPRTEVEAINRECLDHFRIYFPSDQTVRAVHSNPKYSIGTICLNPAWWSGANFPRDKVRDCVSERGVLMHNKIAFVHPSTPIDMPDNKECRGWAYVGSANLSESAWGRIVKDTKTKQLKISCRNWECGVIVPIINEKKTGEKDKGPETHGTAPSASLPVEIFTDTVPVPIKVPAVPLSEHRKPFFFGV</sequence>
<dbReference type="GO" id="GO:0017005">
    <property type="term" value="F:3'-tyrosyl-DNA phosphodiesterase activity"/>
    <property type="evidence" value="ECO:0007669"/>
    <property type="project" value="TreeGrafter"/>
</dbReference>
<feature type="active site" description="Nucleophile" evidence="1">
    <location>
        <position position="318"/>
    </location>
</feature>
<evidence type="ECO:0000256" key="2">
    <source>
        <dbReference type="PIRSR" id="PIRSR610347-2"/>
    </source>
</evidence>
<name>W6QTJ7_PENRF</name>
<dbReference type="Proteomes" id="UP000030686">
    <property type="component" value="Unassembled WGS sequence"/>
</dbReference>
<organism evidence="5 6">
    <name type="scientific">Penicillium roqueforti (strain FM164)</name>
    <dbReference type="NCBI Taxonomy" id="1365484"/>
    <lineage>
        <taxon>Eukaryota</taxon>
        <taxon>Fungi</taxon>
        <taxon>Dikarya</taxon>
        <taxon>Ascomycota</taxon>
        <taxon>Pezizomycotina</taxon>
        <taxon>Eurotiomycetes</taxon>
        <taxon>Eurotiomycetidae</taxon>
        <taxon>Eurotiales</taxon>
        <taxon>Aspergillaceae</taxon>
        <taxon>Penicillium</taxon>
    </lineage>
</organism>
<feature type="site" description="Interaction with DNA" evidence="3">
    <location>
        <position position="586"/>
    </location>
</feature>
<dbReference type="GO" id="GO:0003697">
    <property type="term" value="F:single-stranded DNA binding"/>
    <property type="evidence" value="ECO:0007669"/>
    <property type="project" value="TreeGrafter"/>
</dbReference>
<dbReference type="PANTHER" id="PTHR12415">
    <property type="entry name" value="TYROSYL-DNA PHOSPHODIESTERASE 1"/>
    <property type="match status" value="1"/>
</dbReference>
<keyword evidence="6" id="KW-1185">Reference proteome</keyword>
<dbReference type="PROSITE" id="PS50330">
    <property type="entry name" value="UIM"/>
    <property type="match status" value="1"/>
</dbReference>
<protein>
    <submittedName>
        <fullName evidence="5">Ubiquitin interacting motif</fullName>
    </submittedName>
</protein>
<dbReference type="PANTHER" id="PTHR12415:SF4">
    <property type="entry name" value="TYROSYL-DNA PHOSPHODIESTERASE DOMAIN-CONTAINING PROTEIN"/>
    <property type="match status" value="1"/>
</dbReference>
<proteinExistence type="predicted"/>
<reference evidence="5" key="1">
    <citation type="journal article" date="2014" name="Nat. Commun.">
        <title>Multiple recent horizontal transfers of a large genomic region in cheese making fungi.</title>
        <authorList>
            <person name="Cheeseman K."/>
            <person name="Ropars J."/>
            <person name="Renault P."/>
            <person name="Dupont J."/>
            <person name="Gouzy J."/>
            <person name="Branca A."/>
            <person name="Abraham A.L."/>
            <person name="Ceppi M."/>
            <person name="Conseiller E."/>
            <person name="Debuchy R."/>
            <person name="Malagnac F."/>
            <person name="Goarin A."/>
            <person name="Silar P."/>
            <person name="Lacoste S."/>
            <person name="Sallet E."/>
            <person name="Bensimon A."/>
            <person name="Giraud T."/>
            <person name="Brygoo Y."/>
        </authorList>
    </citation>
    <scope>NUCLEOTIDE SEQUENCE [LARGE SCALE GENOMIC DNA]</scope>
    <source>
        <strain evidence="5">FM164</strain>
    </source>
</reference>
<dbReference type="OrthoDB" id="47785at2759"/>
<evidence type="ECO:0000313" key="6">
    <source>
        <dbReference type="Proteomes" id="UP000030686"/>
    </source>
</evidence>
<dbReference type="GO" id="GO:0005634">
    <property type="term" value="C:nucleus"/>
    <property type="evidence" value="ECO:0007669"/>
    <property type="project" value="InterPro"/>
</dbReference>
<feature type="region of interest" description="Disordered" evidence="4">
    <location>
        <begin position="118"/>
        <end position="168"/>
    </location>
</feature>
<evidence type="ECO:0000256" key="4">
    <source>
        <dbReference type="SAM" id="MobiDB-lite"/>
    </source>
</evidence>
<dbReference type="Gene3D" id="3.30.870.10">
    <property type="entry name" value="Endonuclease Chain A"/>
    <property type="match status" value="2"/>
</dbReference>
<evidence type="ECO:0000256" key="3">
    <source>
        <dbReference type="PIRSR" id="PIRSR610347-3"/>
    </source>
</evidence>
<dbReference type="OMA" id="FPPMDGQ"/>
<dbReference type="SUPFAM" id="SSF56024">
    <property type="entry name" value="Phospholipase D/nuclease"/>
    <property type="match status" value="2"/>
</dbReference>
<dbReference type="SMART" id="SM00726">
    <property type="entry name" value="UIM"/>
    <property type="match status" value="2"/>
</dbReference>
<dbReference type="InterPro" id="IPR010347">
    <property type="entry name" value="Tdp1"/>
</dbReference>
<feature type="compositionally biased region" description="Basic and acidic residues" evidence="4">
    <location>
        <begin position="118"/>
        <end position="152"/>
    </location>
</feature>
<dbReference type="GO" id="GO:0003690">
    <property type="term" value="F:double-stranded DNA binding"/>
    <property type="evidence" value="ECO:0007669"/>
    <property type="project" value="TreeGrafter"/>
</dbReference>